<dbReference type="Gene3D" id="3.40.640.10">
    <property type="entry name" value="Type I PLP-dependent aspartate aminotransferase-like (Major domain)"/>
    <property type="match status" value="1"/>
</dbReference>
<dbReference type="GO" id="GO:0008483">
    <property type="term" value="F:transaminase activity"/>
    <property type="evidence" value="ECO:0007669"/>
    <property type="project" value="UniProtKB-KW"/>
</dbReference>
<sequence length="386" mass="44420">MYQHFYSRFLKANAGKQHYSCHSHYYWPDVTRDAMCEYWDDSARWVDDKWQFFFETVVPEVQQTISDILQSRKPEQIVFAPNTHELLFRILSALDWRQPQKILSTDSEFHSFHRQVQRLTEWETIELTSVPTLPFASFIDRFIEQIKQQQPDVVFVSQVFFNSGFAIGDLEAIVNAVTNPDTIIIIDGYHGFMAVPTNLSRIADRIFYLAGGYKYAQAGEGACFCHVPPNCQLRPLYTGWFAEFGELDKARDDVVSYAANGMRFAGATMDFSALYRMRAVFQLFKANHITVDTIQRHVQSVQAAFLKKLNDINHPFINSSTLMVKDAAERGHFLTFSLPDEASAAQLAAALAHEGIQTDYRGDRLRFGFSLYHQPNEIDLRCLAKF</sequence>
<keyword evidence="3" id="KW-0032">Aminotransferase</keyword>
<dbReference type="RefSeq" id="WP_075608204.1">
    <property type="nucleotide sequence ID" value="NZ_CP052766.1"/>
</dbReference>
<dbReference type="AlphaFoldDB" id="A0A6M4MCE3"/>
<proteinExistence type="predicted"/>
<reference evidence="3 4" key="2">
    <citation type="submission" date="2020-04" db="EMBL/GenBank/DDBJ databases">
        <title>Complete genome sequence of Alteromonas pelagimontana 5.12T.</title>
        <authorList>
            <person name="Sinha R.K."/>
            <person name="Krishnan K.P."/>
            <person name="Kurian J.P."/>
        </authorList>
    </citation>
    <scope>NUCLEOTIDE SEQUENCE [LARGE SCALE GENOMIC DNA]</scope>
    <source>
        <strain evidence="3 4">5.12</strain>
    </source>
</reference>
<dbReference type="InterPro" id="IPR000192">
    <property type="entry name" value="Aminotrans_V_dom"/>
</dbReference>
<dbReference type="SUPFAM" id="SSF53383">
    <property type="entry name" value="PLP-dependent transferases"/>
    <property type="match status" value="1"/>
</dbReference>
<keyword evidence="3" id="KW-0808">Transferase</keyword>
<keyword evidence="1" id="KW-0663">Pyridoxal phosphate</keyword>
<dbReference type="Proteomes" id="UP000219285">
    <property type="component" value="Chromosome"/>
</dbReference>
<feature type="domain" description="Aminotransferase class V" evidence="2">
    <location>
        <begin position="55"/>
        <end position="358"/>
    </location>
</feature>
<dbReference type="InterPro" id="IPR015421">
    <property type="entry name" value="PyrdxlP-dep_Trfase_major"/>
</dbReference>
<organism evidence="3 4">
    <name type="scientific">Alteromonas pelagimontana</name>
    <dbReference type="NCBI Taxonomy" id="1858656"/>
    <lineage>
        <taxon>Bacteria</taxon>
        <taxon>Pseudomonadati</taxon>
        <taxon>Pseudomonadota</taxon>
        <taxon>Gammaproteobacteria</taxon>
        <taxon>Alteromonadales</taxon>
        <taxon>Alteromonadaceae</taxon>
        <taxon>Alteromonas/Salinimonas group</taxon>
        <taxon>Alteromonas</taxon>
    </lineage>
</organism>
<keyword evidence="4" id="KW-1185">Reference proteome</keyword>
<evidence type="ECO:0000259" key="2">
    <source>
        <dbReference type="Pfam" id="PF00266"/>
    </source>
</evidence>
<dbReference type="InterPro" id="IPR015422">
    <property type="entry name" value="PyrdxlP-dep_Trfase_small"/>
</dbReference>
<evidence type="ECO:0000256" key="1">
    <source>
        <dbReference type="ARBA" id="ARBA00022898"/>
    </source>
</evidence>
<dbReference type="PANTHER" id="PTHR43586:SF8">
    <property type="entry name" value="CYSTEINE DESULFURASE 1, CHLOROPLASTIC"/>
    <property type="match status" value="1"/>
</dbReference>
<evidence type="ECO:0000313" key="4">
    <source>
        <dbReference type="Proteomes" id="UP000219285"/>
    </source>
</evidence>
<evidence type="ECO:0000313" key="3">
    <source>
        <dbReference type="EMBL" id="QJR80488.1"/>
    </source>
</evidence>
<dbReference type="InterPro" id="IPR015424">
    <property type="entry name" value="PyrdxlP-dep_Trfase"/>
</dbReference>
<dbReference type="PANTHER" id="PTHR43586">
    <property type="entry name" value="CYSTEINE DESULFURASE"/>
    <property type="match status" value="1"/>
</dbReference>
<dbReference type="Gene3D" id="3.90.1150.10">
    <property type="entry name" value="Aspartate Aminotransferase, domain 1"/>
    <property type="match status" value="1"/>
</dbReference>
<accession>A0A6M4MCE3</accession>
<dbReference type="EMBL" id="CP052766">
    <property type="protein sequence ID" value="QJR80488.1"/>
    <property type="molecule type" value="Genomic_DNA"/>
</dbReference>
<gene>
    <name evidence="3" type="ORF">CA267_006720</name>
</gene>
<name>A0A6M4MCE3_9ALTE</name>
<dbReference type="Pfam" id="PF00266">
    <property type="entry name" value="Aminotran_5"/>
    <property type="match status" value="1"/>
</dbReference>
<dbReference type="OrthoDB" id="5501089at2"/>
<reference evidence="4" key="1">
    <citation type="submission" date="2014-12" db="EMBL/GenBank/DDBJ databases">
        <title>Complete genome sequence of a multi-drug resistant Klebsiella pneumoniae.</title>
        <authorList>
            <person name="Hua X."/>
            <person name="Chen Q."/>
            <person name="Li X."/>
            <person name="Feng Y."/>
            <person name="Ruan Z."/>
            <person name="Yu Y."/>
        </authorList>
    </citation>
    <scope>NUCLEOTIDE SEQUENCE [LARGE SCALE GENOMIC DNA]</scope>
    <source>
        <strain evidence="4">5.12</strain>
    </source>
</reference>
<dbReference type="KEGG" id="apel:CA267_006720"/>
<protein>
    <submittedName>
        <fullName evidence="3">Aminotransferase class V-fold PLP-dependent enzyme</fullName>
    </submittedName>
</protein>